<proteinExistence type="predicted"/>
<gene>
    <name evidence="1" type="ORF">AVDCRST_MAG80-1411</name>
</gene>
<reference evidence="1" key="1">
    <citation type="submission" date="2020-02" db="EMBL/GenBank/DDBJ databases">
        <authorList>
            <person name="Meier V. D."/>
        </authorList>
    </citation>
    <scope>NUCLEOTIDE SEQUENCE</scope>
    <source>
        <strain evidence="1">AVDCRST_MAG80</strain>
    </source>
</reference>
<organism evidence="1">
    <name type="scientific">uncultured Rubrobacteraceae bacterium</name>
    <dbReference type="NCBI Taxonomy" id="349277"/>
    <lineage>
        <taxon>Bacteria</taxon>
        <taxon>Bacillati</taxon>
        <taxon>Actinomycetota</taxon>
        <taxon>Rubrobacteria</taxon>
        <taxon>Rubrobacterales</taxon>
        <taxon>Rubrobacteraceae</taxon>
        <taxon>environmental samples</taxon>
    </lineage>
</organism>
<dbReference type="AlphaFoldDB" id="A0A6J4QDM2"/>
<protein>
    <submittedName>
        <fullName evidence="1">Uncharacterized protein</fullName>
    </submittedName>
</protein>
<feature type="non-terminal residue" evidence="1">
    <location>
        <position position="1"/>
    </location>
</feature>
<sequence>WSSTSRTSGSPRGTNWTSLRRRTVYLHAFGLPPPGKPWRSSSWGAGVGQCPWTNSQRRTWMRTSSTVWKFWWARDRARTSSPTRRRLAVPSNSVCGTP</sequence>
<dbReference type="EMBL" id="CADCVC010000121">
    <property type="protein sequence ID" value="CAA9441866.1"/>
    <property type="molecule type" value="Genomic_DNA"/>
</dbReference>
<name>A0A6J4QDM2_9ACTN</name>
<evidence type="ECO:0000313" key="1">
    <source>
        <dbReference type="EMBL" id="CAA9441866.1"/>
    </source>
</evidence>
<accession>A0A6J4QDM2</accession>
<feature type="non-terminal residue" evidence="1">
    <location>
        <position position="98"/>
    </location>
</feature>